<dbReference type="EMBL" id="JAHRIP010007954">
    <property type="protein sequence ID" value="MEQ2282310.1"/>
    <property type="molecule type" value="Genomic_DNA"/>
</dbReference>
<gene>
    <name evidence="1" type="ORF">AMECASPLE_039222</name>
</gene>
<protein>
    <submittedName>
        <fullName evidence="1">Uncharacterized protein</fullName>
    </submittedName>
</protein>
<accession>A0ABV0XLH4</accession>
<evidence type="ECO:0000313" key="1">
    <source>
        <dbReference type="EMBL" id="MEQ2282310.1"/>
    </source>
</evidence>
<evidence type="ECO:0000313" key="2">
    <source>
        <dbReference type="Proteomes" id="UP001469553"/>
    </source>
</evidence>
<name>A0ABV0XLH4_9TELE</name>
<sequence length="112" mass="12248">MSPLEEPSVIKNIHLNGLISLANTALHEAWLLLPGQQLQADRLTDCHSDSNHKVSQFQFLQTAVGPSVPPGHASLNFGEATFSRTSNHMSANIQSHVSEHPITCQRTSNHMS</sequence>
<dbReference type="Proteomes" id="UP001469553">
    <property type="component" value="Unassembled WGS sequence"/>
</dbReference>
<comment type="caution">
    <text evidence="1">The sequence shown here is derived from an EMBL/GenBank/DDBJ whole genome shotgun (WGS) entry which is preliminary data.</text>
</comment>
<reference evidence="1 2" key="1">
    <citation type="submission" date="2021-06" db="EMBL/GenBank/DDBJ databases">
        <authorList>
            <person name="Palmer J.M."/>
        </authorList>
    </citation>
    <scope>NUCLEOTIDE SEQUENCE [LARGE SCALE GENOMIC DNA]</scope>
    <source>
        <strain evidence="1 2">AS_MEX2019</strain>
        <tissue evidence="1">Muscle</tissue>
    </source>
</reference>
<proteinExistence type="predicted"/>
<organism evidence="1 2">
    <name type="scientific">Ameca splendens</name>
    <dbReference type="NCBI Taxonomy" id="208324"/>
    <lineage>
        <taxon>Eukaryota</taxon>
        <taxon>Metazoa</taxon>
        <taxon>Chordata</taxon>
        <taxon>Craniata</taxon>
        <taxon>Vertebrata</taxon>
        <taxon>Euteleostomi</taxon>
        <taxon>Actinopterygii</taxon>
        <taxon>Neopterygii</taxon>
        <taxon>Teleostei</taxon>
        <taxon>Neoteleostei</taxon>
        <taxon>Acanthomorphata</taxon>
        <taxon>Ovalentaria</taxon>
        <taxon>Atherinomorphae</taxon>
        <taxon>Cyprinodontiformes</taxon>
        <taxon>Goodeidae</taxon>
        <taxon>Ameca</taxon>
    </lineage>
</organism>
<keyword evidence="2" id="KW-1185">Reference proteome</keyword>